<accession>A0ABV6NMC5</accession>
<reference evidence="3 4" key="1">
    <citation type="submission" date="2024-09" db="EMBL/GenBank/DDBJ databases">
        <authorList>
            <person name="Sun Q."/>
            <person name="Mori K."/>
        </authorList>
    </citation>
    <scope>NUCLEOTIDE SEQUENCE [LARGE SCALE GENOMIC DNA]</scope>
    <source>
        <strain evidence="3 4">NCAIM B.02301</strain>
    </source>
</reference>
<sequence>MKYEKFLFLLLVFLSLTVTACSNEPKVDVTPEVENKDMKIVVQKRIENQNDYENFREITQKVQVQKVKEIINGAVWETAEVEMAEPPHYKFRFRDLSPEEAGLYEVWISPKNDKLEIVSRNKGYTQLTKENSSLLFEILTGEKMSELR</sequence>
<feature type="chain" id="PRO_5045533770" description="YhfM-like domain-containing protein" evidence="1">
    <location>
        <begin position="21"/>
        <end position="148"/>
    </location>
</feature>
<protein>
    <recommendedName>
        <fullName evidence="2">YhfM-like domain-containing protein</fullName>
    </recommendedName>
</protein>
<dbReference type="RefSeq" id="WP_390187523.1">
    <property type="nucleotide sequence ID" value="NZ_JBHLTR010000087.1"/>
</dbReference>
<dbReference type="PROSITE" id="PS51257">
    <property type="entry name" value="PROKAR_LIPOPROTEIN"/>
    <property type="match status" value="1"/>
</dbReference>
<gene>
    <name evidence="3" type="ORF">ACFFH4_23800</name>
</gene>
<dbReference type="InterPro" id="IPR058780">
    <property type="entry name" value="YhfM-like_dom"/>
</dbReference>
<feature type="domain" description="YhfM-like" evidence="2">
    <location>
        <begin position="34"/>
        <end position="141"/>
    </location>
</feature>
<evidence type="ECO:0000256" key="1">
    <source>
        <dbReference type="SAM" id="SignalP"/>
    </source>
</evidence>
<keyword evidence="4" id="KW-1185">Reference proteome</keyword>
<organism evidence="3 4">
    <name type="scientific">Halalkalibacter alkalisediminis</name>
    <dbReference type="NCBI Taxonomy" id="935616"/>
    <lineage>
        <taxon>Bacteria</taxon>
        <taxon>Bacillati</taxon>
        <taxon>Bacillota</taxon>
        <taxon>Bacilli</taxon>
        <taxon>Bacillales</taxon>
        <taxon>Bacillaceae</taxon>
        <taxon>Halalkalibacter</taxon>
    </lineage>
</organism>
<evidence type="ECO:0000259" key="2">
    <source>
        <dbReference type="Pfam" id="PF26353"/>
    </source>
</evidence>
<dbReference type="Proteomes" id="UP001589833">
    <property type="component" value="Unassembled WGS sequence"/>
</dbReference>
<evidence type="ECO:0000313" key="4">
    <source>
        <dbReference type="Proteomes" id="UP001589833"/>
    </source>
</evidence>
<dbReference type="EMBL" id="JBHLTR010000087">
    <property type="protein sequence ID" value="MFC0561911.1"/>
    <property type="molecule type" value="Genomic_DNA"/>
</dbReference>
<proteinExistence type="predicted"/>
<evidence type="ECO:0000313" key="3">
    <source>
        <dbReference type="EMBL" id="MFC0561911.1"/>
    </source>
</evidence>
<dbReference type="Pfam" id="PF26353">
    <property type="entry name" value="YhfM"/>
    <property type="match status" value="1"/>
</dbReference>
<keyword evidence="1" id="KW-0732">Signal</keyword>
<name>A0ABV6NMC5_9BACI</name>
<feature type="signal peptide" evidence="1">
    <location>
        <begin position="1"/>
        <end position="20"/>
    </location>
</feature>
<comment type="caution">
    <text evidence="3">The sequence shown here is derived from an EMBL/GenBank/DDBJ whole genome shotgun (WGS) entry which is preliminary data.</text>
</comment>